<sequence>MLSSALRFVKPVKRMTATAGRIVFSSITNTQKRVSTSSQATTKSTLVLSDEDRKLMPQGIAQPTIAEPGGVNAQQEPRNASDTMDASTAVGIGNLRRGNSGASTHAGGYAPWEIRALLVPLLPVGNTFVHISSVIHLLPSAARKEMEREGTPLQYIEKYLSDSVIVRGSLLSRITTGASSCDKGNGCNKASVAPPPPPISVGRASGPASQQQQQQQGLPPRGGAGAKTTLEVLDMLIEFIPTFFVQHQMVADQLPSEITKQFADSSFLYYLKRFRHYIDIRASHGNTEIRLRPDFSHPKRGAADSLYTTGLSSNDILSQLARGRRPPRHSEANLIQFIVPRMPIEYTPIATVLQDVSDIVSRHPSFDPRLGVTGLFEKYPEYFQITDSKLRVRPFRSAPNSLDDLNATTSPLPAIYEKVKQLVDAQAEGKDYSKESEKAAAIVPTGKLYALLTNVEKTEVKAKCRSFPRFLRLHGEEIVVSVDSMKVYKFRPTYEPCAETLMDQRLMMSSLSPSDPVLKIPATMEESSSADWAVRELYDALPLMQCAELSEVMSLVPPSIRDALPKELEKLVEHLALYPDYFATWPYPDDPTVMVVQRAKLEPLHLKNEDIVRMVLSFIPQGGIEAHKLMRRVPLPLQRHFYRHGLKRVLGELKDYFLIVGDKVMRVG</sequence>
<dbReference type="GO" id="GO:0020023">
    <property type="term" value="C:kinetoplast"/>
    <property type="evidence" value="ECO:0006056"/>
    <property type="project" value="Others"/>
</dbReference>
<organism evidence="2 3">
    <name type="scientific">Trypanosoma brucei brucei (strain 927/4 GUTat10.1)</name>
    <dbReference type="NCBI Taxonomy" id="185431"/>
    <lineage>
        <taxon>Eukaryota</taxon>
        <taxon>Discoba</taxon>
        <taxon>Euglenozoa</taxon>
        <taxon>Kinetoplastea</taxon>
        <taxon>Metakinetoplastina</taxon>
        <taxon>Trypanosomatida</taxon>
        <taxon>Trypanosomatidae</taxon>
        <taxon>Trypanosoma</taxon>
    </lineage>
</organism>
<dbReference type="OrthoDB" id="246619at2759"/>
<dbReference type="AlphaFoldDB" id="Q384A1"/>
<dbReference type="GeneID" id="3664140"/>
<protein>
    <submittedName>
        <fullName evidence="2">Uncharacterized protein</fullName>
    </submittedName>
</protein>
<keyword evidence="3" id="KW-1185">Reference proteome</keyword>
<dbReference type="GO" id="GO:0097014">
    <property type="term" value="C:ciliary plasm"/>
    <property type="evidence" value="ECO:0000314"/>
    <property type="project" value="GeneDB"/>
</dbReference>
<feature type="compositionally biased region" description="Low complexity" evidence="1">
    <location>
        <begin position="202"/>
        <end position="219"/>
    </location>
</feature>
<dbReference type="KEGG" id="tbr:Tb11.01.1040"/>
<name>Q384A1_TRYB2</name>
<feature type="region of interest" description="Disordered" evidence="1">
    <location>
        <begin position="63"/>
        <end position="85"/>
    </location>
</feature>
<evidence type="ECO:0000256" key="1">
    <source>
        <dbReference type="SAM" id="MobiDB-lite"/>
    </source>
</evidence>
<dbReference type="GO" id="GO:0005737">
    <property type="term" value="C:cytoplasm"/>
    <property type="evidence" value="ECO:0000314"/>
    <property type="project" value="GeneDB"/>
</dbReference>
<dbReference type="STRING" id="185431.Q384A1"/>
<gene>
    <name evidence="2" type="ORF">Tb11.01.1040</name>
</gene>
<proteinExistence type="predicted"/>
<feature type="compositionally biased region" description="Polar residues" evidence="1">
    <location>
        <begin position="72"/>
        <end position="85"/>
    </location>
</feature>
<reference evidence="2 3" key="1">
    <citation type="journal article" date="2005" name="Science">
        <title>Comparative genomics of trypanosomatid parasitic protozoa.</title>
        <authorList>
            <person name="El-Sayed N.M."/>
            <person name="Myler P.J."/>
            <person name="Blandin G."/>
            <person name="Berriman M."/>
            <person name="Crabtree J."/>
            <person name="Aggarwal G."/>
            <person name="Caler E."/>
            <person name="Renauld H."/>
            <person name="Worthey E.A."/>
            <person name="Hertz-Fowler C."/>
            <person name="Ghedin E."/>
            <person name="Peacock C."/>
            <person name="Bartholomeu D.C."/>
            <person name="Haas B.J."/>
            <person name="Tran A.N."/>
            <person name="Wortman J.R."/>
            <person name="Alsmark U.C."/>
            <person name="Angiuoli S."/>
            <person name="Anupama A."/>
            <person name="Badger J."/>
            <person name="Bringaud F."/>
            <person name="Cadag E."/>
            <person name="Carlton J.M."/>
            <person name="Cerqueira G.C."/>
            <person name="Creasy T."/>
            <person name="Delcher A.L."/>
            <person name="Djikeng A."/>
            <person name="Embley T.M."/>
            <person name="Hauser C."/>
            <person name="Ivens A.C."/>
            <person name="Kummerfeld S.K."/>
            <person name="Pereira-Leal J.B."/>
            <person name="Nilsson D."/>
            <person name="Peterson J."/>
            <person name="Salzberg S.L."/>
            <person name="Shallom J."/>
            <person name="Silva J.C."/>
            <person name="Sundaram J."/>
            <person name="Westenberger S."/>
            <person name="White O."/>
            <person name="Melville S.E."/>
            <person name="Donelson J.E."/>
            <person name="Andersson B."/>
            <person name="Stuart K.D."/>
            <person name="Hall N."/>
        </authorList>
    </citation>
    <scope>NUCLEOTIDE SEQUENCE [LARGE SCALE GENOMIC DNA]</scope>
    <source>
        <strain evidence="2 3">927/4 GUTat10.1</strain>
    </source>
</reference>
<dbReference type="RefSeq" id="XP_828992.1">
    <property type="nucleotide sequence ID" value="XM_823899.1"/>
</dbReference>
<dbReference type="eggNOG" id="ENOG502QUUU">
    <property type="taxonomic scope" value="Eukaryota"/>
</dbReference>
<dbReference type="InParanoid" id="Q384A1"/>
<dbReference type="GO" id="GO:0005739">
    <property type="term" value="C:mitochondrion"/>
    <property type="evidence" value="ECO:0006056"/>
    <property type="project" value="Others"/>
</dbReference>
<dbReference type="PaxDb" id="5691-EAN79880"/>
<evidence type="ECO:0000313" key="2">
    <source>
        <dbReference type="EMBL" id="EAN79880.1"/>
    </source>
</evidence>
<evidence type="ECO:0000313" key="3">
    <source>
        <dbReference type="Proteomes" id="UP000008524"/>
    </source>
</evidence>
<dbReference type="EMBL" id="CH464491">
    <property type="protein sequence ID" value="EAN79880.1"/>
    <property type="molecule type" value="Genomic_DNA"/>
</dbReference>
<accession>Q384A1</accession>
<dbReference type="Proteomes" id="UP000008524">
    <property type="component" value="Chromosome 11"/>
</dbReference>
<dbReference type="VEuPathDB" id="TriTrypDB:Tb927.11.9280"/>
<reference evidence="2 3" key="2">
    <citation type="journal article" date="2005" name="Science">
        <title>The genome of the African trypanosome Trypanosoma brucei.</title>
        <authorList>
            <person name="Berriman M."/>
            <person name="Ghedin E."/>
            <person name="Hertz-Fowler C."/>
            <person name="Blandin G."/>
            <person name="Renauld H."/>
            <person name="Bartholomeu D.C."/>
            <person name="Lennard N.J."/>
            <person name="Caler E."/>
            <person name="Hamlin N.E."/>
            <person name="Haas B."/>
            <person name="Bohme U."/>
            <person name="Hannick L."/>
            <person name="Aslett M.A."/>
            <person name="Shallom J."/>
            <person name="Marcello L."/>
            <person name="Hou L."/>
            <person name="Wickstead B."/>
            <person name="Alsmark U.C."/>
            <person name="Arrowsmith C."/>
            <person name="Atkin R.J."/>
            <person name="Barron A.J."/>
            <person name="Bringaud F."/>
            <person name="Brooks K."/>
            <person name="Carrington M."/>
            <person name="Cherevach I."/>
            <person name="Chillingworth T.J."/>
            <person name="Churcher C."/>
            <person name="Clark L.N."/>
            <person name="Corton C.H."/>
            <person name="Cronin A."/>
            <person name="Davies R.M."/>
            <person name="Doggett J."/>
            <person name="Djikeng A."/>
            <person name="Feldblyum T."/>
            <person name="Field M.C."/>
            <person name="Fraser A."/>
            <person name="Goodhead I."/>
            <person name="Hance Z."/>
            <person name="Harper D."/>
            <person name="Harris B.R."/>
            <person name="Hauser H."/>
            <person name="Hostetler J."/>
            <person name="Ivens A."/>
            <person name="Jagels K."/>
            <person name="Johnson D."/>
            <person name="Johnson J."/>
            <person name="Jones K."/>
            <person name="Kerhornou A.X."/>
            <person name="Koo H."/>
            <person name="Larke N."/>
            <person name="Landfear S."/>
            <person name="Larkin C."/>
            <person name="Leech V."/>
            <person name="Line A."/>
            <person name="Lord A."/>
            <person name="Macleod A."/>
            <person name="Mooney P.J."/>
            <person name="Moule S."/>
            <person name="Martin D.M."/>
            <person name="Morgan G.W."/>
            <person name="Mungall K."/>
            <person name="Norbertczak H."/>
            <person name="Ormond D."/>
            <person name="Pai G."/>
            <person name="Peacock C.S."/>
            <person name="Peterson J."/>
            <person name="Quail M.A."/>
            <person name="Rabbinowitsch E."/>
            <person name="Rajandream M.A."/>
            <person name="Reitter C."/>
            <person name="Salzberg S.L."/>
            <person name="Sanders M."/>
            <person name="Schobel S."/>
            <person name="Sharp S."/>
            <person name="Simmonds M."/>
            <person name="Simpson A.J."/>
            <person name="Tallon L."/>
            <person name="Turner C.M."/>
            <person name="Tait A."/>
            <person name="Tivey A.R."/>
            <person name="Van Aken S."/>
            <person name="Walker D."/>
            <person name="Wanless D."/>
            <person name="Wang S."/>
            <person name="White B."/>
            <person name="White O."/>
            <person name="Whitehead S."/>
            <person name="Woodward J."/>
            <person name="Wortman J."/>
            <person name="Adams M.D."/>
            <person name="Embley T.M."/>
            <person name="Gull K."/>
            <person name="Ullu E."/>
            <person name="Barry J.D."/>
            <person name="Fairlamb A.H."/>
            <person name="Opperdoes F."/>
            <person name="Barrell B.G."/>
            <person name="Donelson J.E."/>
            <person name="Hall N."/>
            <person name="Fraser C.M."/>
            <person name="Melville S.E."/>
            <person name="El-Sayed N.M."/>
        </authorList>
    </citation>
    <scope>NUCLEOTIDE SEQUENCE [LARGE SCALE GENOMIC DNA]</scope>
    <source>
        <strain evidence="2 3">927/4 GUTat10.1</strain>
    </source>
</reference>
<feature type="region of interest" description="Disordered" evidence="1">
    <location>
        <begin position="178"/>
        <end position="225"/>
    </location>
</feature>